<dbReference type="EMBL" id="SNYV01000002">
    <property type="protein sequence ID" value="TDQ82636.1"/>
    <property type="molecule type" value="Genomic_DNA"/>
</dbReference>
<dbReference type="Pfam" id="PF00196">
    <property type="entry name" value="GerE"/>
    <property type="match status" value="1"/>
</dbReference>
<evidence type="ECO:0000313" key="8">
    <source>
        <dbReference type="Proteomes" id="UP000295292"/>
    </source>
</evidence>
<feature type="modified residue" description="4-aspartylphosphate" evidence="4">
    <location>
        <position position="58"/>
    </location>
</feature>
<dbReference type="Gene3D" id="1.10.10.10">
    <property type="entry name" value="Winged helix-like DNA-binding domain superfamily/Winged helix DNA-binding domain"/>
    <property type="match status" value="1"/>
</dbReference>
<dbReference type="InterPro" id="IPR036388">
    <property type="entry name" value="WH-like_DNA-bd_sf"/>
</dbReference>
<evidence type="ECO:0000259" key="6">
    <source>
        <dbReference type="PROSITE" id="PS50110"/>
    </source>
</evidence>
<dbReference type="SMART" id="SM00448">
    <property type="entry name" value="REC"/>
    <property type="match status" value="1"/>
</dbReference>
<dbReference type="RefSeq" id="WP_133582634.1">
    <property type="nucleotide sequence ID" value="NZ_SNYV01000002.1"/>
</dbReference>
<evidence type="ECO:0000256" key="4">
    <source>
        <dbReference type="PROSITE-ProRule" id="PRU00169"/>
    </source>
</evidence>
<dbReference type="InterPro" id="IPR011006">
    <property type="entry name" value="CheY-like_superfamily"/>
</dbReference>
<accession>A0A4R6WS06</accession>
<dbReference type="CDD" id="cd06170">
    <property type="entry name" value="LuxR_C_like"/>
    <property type="match status" value="1"/>
</dbReference>
<keyword evidence="8" id="KW-1185">Reference proteome</keyword>
<dbReference type="OrthoDB" id="9797341at2"/>
<dbReference type="PANTHER" id="PTHR44688:SF16">
    <property type="entry name" value="DNA-BINDING TRANSCRIPTIONAL ACTIVATOR DEVR_DOSR"/>
    <property type="match status" value="1"/>
</dbReference>
<keyword evidence="4" id="KW-0597">Phosphoprotein</keyword>
<evidence type="ECO:0000256" key="3">
    <source>
        <dbReference type="ARBA" id="ARBA00023163"/>
    </source>
</evidence>
<dbReference type="GO" id="GO:0003677">
    <property type="term" value="F:DNA binding"/>
    <property type="evidence" value="ECO:0007669"/>
    <property type="project" value="UniProtKB-KW"/>
</dbReference>
<dbReference type="InterPro" id="IPR016032">
    <property type="entry name" value="Sig_transdc_resp-reg_C-effctor"/>
</dbReference>
<protein>
    <submittedName>
        <fullName evidence="7">DNA-binding NarL/FixJ family response regulator</fullName>
    </submittedName>
</protein>
<dbReference type="PRINTS" id="PR00038">
    <property type="entry name" value="HTHLUXR"/>
</dbReference>
<dbReference type="GO" id="GO:0006355">
    <property type="term" value="P:regulation of DNA-templated transcription"/>
    <property type="evidence" value="ECO:0007669"/>
    <property type="project" value="InterPro"/>
</dbReference>
<evidence type="ECO:0000256" key="1">
    <source>
        <dbReference type="ARBA" id="ARBA00023015"/>
    </source>
</evidence>
<gene>
    <name evidence="7" type="ORF">CLV99_0211</name>
</gene>
<name>A0A4R6WS06_9SPHI</name>
<dbReference type="Pfam" id="PF00072">
    <property type="entry name" value="Response_reg"/>
    <property type="match status" value="1"/>
</dbReference>
<feature type="domain" description="HTH luxR-type" evidence="5">
    <location>
        <begin position="141"/>
        <end position="206"/>
    </location>
</feature>
<organism evidence="7 8">
    <name type="scientific">Sphingobacterium yanglingense</name>
    <dbReference type="NCBI Taxonomy" id="1437280"/>
    <lineage>
        <taxon>Bacteria</taxon>
        <taxon>Pseudomonadati</taxon>
        <taxon>Bacteroidota</taxon>
        <taxon>Sphingobacteriia</taxon>
        <taxon>Sphingobacteriales</taxon>
        <taxon>Sphingobacteriaceae</taxon>
        <taxon>Sphingobacterium</taxon>
    </lineage>
</organism>
<evidence type="ECO:0000313" key="7">
    <source>
        <dbReference type="EMBL" id="TDQ82636.1"/>
    </source>
</evidence>
<dbReference type="PANTHER" id="PTHR44688">
    <property type="entry name" value="DNA-BINDING TRANSCRIPTIONAL ACTIVATOR DEVR_DOSR"/>
    <property type="match status" value="1"/>
</dbReference>
<comment type="caution">
    <text evidence="7">The sequence shown here is derived from an EMBL/GenBank/DDBJ whole genome shotgun (WGS) entry which is preliminary data.</text>
</comment>
<evidence type="ECO:0000259" key="5">
    <source>
        <dbReference type="PROSITE" id="PS50043"/>
    </source>
</evidence>
<dbReference type="Gene3D" id="3.40.50.2300">
    <property type="match status" value="1"/>
</dbReference>
<reference evidence="7 8" key="1">
    <citation type="submission" date="2019-03" db="EMBL/GenBank/DDBJ databases">
        <title>Genomic Encyclopedia of Archaeal and Bacterial Type Strains, Phase II (KMG-II): from individual species to whole genera.</title>
        <authorList>
            <person name="Goeker M."/>
        </authorList>
    </citation>
    <scope>NUCLEOTIDE SEQUENCE [LARGE SCALE GENOMIC DNA]</scope>
    <source>
        <strain evidence="7 8">DSM 28353</strain>
    </source>
</reference>
<dbReference type="SUPFAM" id="SSF46894">
    <property type="entry name" value="C-terminal effector domain of the bipartite response regulators"/>
    <property type="match status" value="1"/>
</dbReference>
<keyword evidence="1" id="KW-0805">Transcription regulation</keyword>
<feature type="domain" description="Response regulatory" evidence="6">
    <location>
        <begin position="5"/>
        <end position="123"/>
    </location>
</feature>
<dbReference type="SMART" id="SM00421">
    <property type="entry name" value="HTH_LUXR"/>
    <property type="match status" value="1"/>
</dbReference>
<sequence length="208" mass="24153">MNQKCALVLDDHQLFGESFAVLLEKYTEIKTVYTFQEISELFRFLGQHSREKFFIFLDYYLKDANGLSVLIDIRRLNKLCKIIFLTSSTSWPVIYNIENHNPDGIISKASGLDILLECILSIQKDQQYICPTFRELKAVNLKSQPVSFTARELEILNYFVEGYTIAETAEKTFLSRHTIVAHRRNMMSKANCTSISQLLTYTSQWKLI</sequence>
<dbReference type="InterPro" id="IPR000792">
    <property type="entry name" value="Tscrpt_reg_LuxR_C"/>
</dbReference>
<proteinExistence type="predicted"/>
<dbReference type="PROSITE" id="PS50110">
    <property type="entry name" value="RESPONSE_REGULATORY"/>
    <property type="match status" value="1"/>
</dbReference>
<keyword evidence="2 7" id="KW-0238">DNA-binding</keyword>
<evidence type="ECO:0000256" key="2">
    <source>
        <dbReference type="ARBA" id="ARBA00023125"/>
    </source>
</evidence>
<keyword evidence="3" id="KW-0804">Transcription</keyword>
<dbReference type="InterPro" id="IPR001789">
    <property type="entry name" value="Sig_transdc_resp-reg_receiver"/>
</dbReference>
<dbReference type="Proteomes" id="UP000295292">
    <property type="component" value="Unassembled WGS sequence"/>
</dbReference>
<dbReference type="SUPFAM" id="SSF52172">
    <property type="entry name" value="CheY-like"/>
    <property type="match status" value="1"/>
</dbReference>
<dbReference type="AlphaFoldDB" id="A0A4R6WS06"/>
<dbReference type="PROSITE" id="PS50043">
    <property type="entry name" value="HTH_LUXR_2"/>
    <property type="match status" value="1"/>
</dbReference>
<dbReference type="GO" id="GO:0000160">
    <property type="term" value="P:phosphorelay signal transduction system"/>
    <property type="evidence" value="ECO:0007669"/>
    <property type="project" value="InterPro"/>
</dbReference>